<evidence type="ECO:0000256" key="3">
    <source>
        <dbReference type="ARBA" id="ARBA00022729"/>
    </source>
</evidence>
<name>A0A919ELY7_9GAMM</name>
<evidence type="ECO:0008006" key="8">
    <source>
        <dbReference type="Google" id="ProtNLM"/>
    </source>
</evidence>
<comment type="caution">
    <text evidence="6">The sequence shown here is derived from an EMBL/GenBank/DDBJ whole genome shotgun (WGS) entry which is preliminary data.</text>
</comment>
<proteinExistence type="predicted"/>
<dbReference type="Gene3D" id="2.50.20.10">
    <property type="entry name" value="Lipoprotein localisation LolA/LolB/LppX"/>
    <property type="match status" value="1"/>
</dbReference>
<dbReference type="RefSeq" id="WP_189771480.1">
    <property type="nucleotide sequence ID" value="NZ_BNCK01000006.1"/>
</dbReference>
<evidence type="ECO:0000256" key="1">
    <source>
        <dbReference type="ARBA" id="ARBA00011245"/>
    </source>
</evidence>
<keyword evidence="7" id="KW-1185">Reference proteome</keyword>
<organism evidence="6 7">
    <name type="scientific">Thalassotalea marina</name>
    <dbReference type="NCBI Taxonomy" id="1673741"/>
    <lineage>
        <taxon>Bacteria</taxon>
        <taxon>Pseudomonadati</taxon>
        <taxon>Pseudomonadota</taxon>
        <taxon>Gammaproteobacteria</taxon>
        <taxon>Alteromonadales</taxon>
        <taxon>Colwelliaceae</taxon>
        <taxon>Thalassotalea</taxon>
    </lineage>
</organism>
<evidence type="ECO:0000313" key="7">
    <source>
        <dbReference type="Proteomes" id="UP000623842"/>
    </source>
</evidence>
<feature type="chain" id="PRO_5038047636" description="Outer membrane lipoprotein carrier protein LolA" evidence="5">
    <location>
        <begin position="20"/>
        <end position="188"/>
    </location>
</feature>
<dbReference type="SUPFAM" id="SSF89392">
    <property type="entry name" value="Prokaryotic lipoproteins and lipoprotein localization factors"/>
    <property type="match status" value="1"/>
</dbReference>
<dbReference type="Proteomes" id="UP000623842">
    <property type="component" value="Unassembled WGS sequence"/>
</dbReference>
<sequence>MLKLITFISLVFLLFNAQATTLTAEQASKVLNLPNTLAKQGKFEQKKYFKVLSVPFVSAGHYQQDAEQFIWATQTPVPTTLTFDGQNLWQIDANGQRTQLPLSESFIRVINALVTGDILTLSSYFKLSATEQSQCVLLAPIDKQMSMIADTILLCHANNMLSIRLNEPNDNYTEINVFPHAENSSPKE</sequence>
<accession>A0A919ELY7</accession>
<dbReference type="EMBL" id="BNCK01000006">
    <property type="protein sequence ID" value="GHF97126.1"/>
    <property type="molecule type" value="Genomic_DNA"/>
</dbReference>
<gene>
    <name evidence="6" type="ORF">GCM10017161_26560</name>
</gene>
<protein>
    <recommendedName>
        <fullName evidence="8">Outer membrane lipoprotein carrier protein LolA</fullName>
    </recommendedName>
</protein>
<dbReference type="CDD" id="cd16325">
    <property type="entry name" value="LolA"/>
    <property type="match status" value="1"/>
</dbReference>
<reference evidence="6" key="1">
    <citation type="journal article" date="2014" name="Int. J. Syst. Evol. Microbiol.">
        <title>Complete genome sequence of Corynebacterium casei LMG S-19264T (=DSM 44701T), isolated from a smear-ripened cheese.</title>
        <authorList>
            <consortium name="US DOE Joint Genome Institute (JGI-PGF)"/>
            <person name="Walter F."/>
            <person name="Albersmeier A."/>
            <person name="Kalinowski J."/>
            <person name="Ruckert C."/>
        </authorList>
    </citation>
    <scope>NUCLEOTIDE SEQUENCE</scope>
    <source>
        <strain evidence="6">KCTC 42731</strain>
    </source>
</reference>
<reference evidence="6" key="2">
    <citation type="submission" date="2020-09" db="EMBL/GenBank/DDBJ databases">
        <authorList>
            <person name="Sun Q."/>
            <person name="Kim S."/>
        </authorList>
    </citation>
    <scope>NUCLEOTIDE SEQUENCE</scope>
    <source>
        <strain evidence="6">KCTC 42731</strain>
    </source>
</reference>
<dbReference type="GO" id="GO:0015031">
    <property type="term" value="P:protein transport"/>
    <property type="evidence" value="ECO:0007669"/>
    <property type="project" value="UniProtKB-KW"/>
</dbReference>
<dbReference type="InterPro" id="IPR004564">
    <property type="entry name" value="OM_lipoprot_carrier_LolA-like"/>
</dbReference>
<dbReference type="AlphaFoldDB" id="A0A919ELY7"/>
<keyword evidence="4" id="KW-0653">Protein transport</keyword>
<dbReference type="Pfam" id="PF03548">
    <property type="entry name" value="LolA"/>
    <property type="match status" value="1"/>
</dbReference>
<dbReference type="InterPro" id="IPR029046">
    <property type="entry name" value="LolA/LolB/LppX"/>
</dbReference>
<evidence type="ECO:0000313" key="6">
    <source>
        <dbReference type="EMBL" id="GHF97126.1"/>
    </source>
</evidence>
<keyword evidence="2" id="KW-0813">Transport</keyword>
<evidence type="ECO:0000256" key="5">
    <source>
        <dbReference type="SAM" id="SignalP"/>
    </source>
</evidence>
<keyword evidence="3 5" id="KW-0732">Signal</keyword>
<feature type="signal peptide" evidence="5">
    <location>
        <begin position="1"/>
        <end position="19"/>
    </location>
</feature>
<evidence type="ECO:0000256" key="2">
    <source>
        <dbReference type="ARBA" id="ARBA00022448"/>
    </source>
</evidence>
<comment type="subunit">
    <text evidence="1">Monomer.</text>
</comment>
<evidence type="ECO:0000256" key="4">
    <source>
        <dbReference type="ARBA" id="ARBA00022927"/>
    </source>
</evidence>